<keyword evidence="5" id="KW-1185">Reference proteome</keyword>
<evidence type="ECO:0000259" key="3">
    <source>
        <dbReference type="SMART" id="SM00382"/>
    </source>
</evidence>
<dbReference type="EMBL" id="JACSQT010000011">
    <property type="protein sequence ID" value="MBD7939047.1"/>
    <property type="molecule type" value="Genomic_DNA"/>
</dbReference>
<dbReference type="GO" id="GO:0006508">
    <property type="term" value="P:proteolysis"/>
    <property type="evidence" value="ECO:0007669"/>
    <property type="project" value="UniProtKB-KW"/>
</dbReference>
<dbReference type="Gene3D" id="3.40.50.300">
    <property type="entry name" value="P-loop containing nucleotide triphosphate hydrolases"/>
    <property type="match status" value="1"/>
</dbReference>
<dbReference type="InterPro" id="IPR050130">
    <property type="entry name" value="ClpA_ClpB"/>
</dbReference>
<keyword evidence="2 4" id="KW-0067">ATP-binding</keyword>
<keyword evidence="4" id="KW-0645">Protease</keyword>
<dbReference type="InterPro" id="IPR027417">
    <property type="entry name" value="P-loop_NTPase"/>
</dbReference>
<dbReference type="PANTHER" id="PTHR11638:SF18">
    <property type="entry name" value="HEAT SHOCK PROTEIN 104"/>
    <property type="match status" value="1"/>
</dbReference>
<dbReference type="RefSeq" id="WP_191816747.1">
    <property type="nucleotide sequence ID" value="NZ_JACSQT010000011.1"/>
</dbReference>
<dbReference type="PANTHER" id="PTHR11638">
    <property type="entry name" value="ATP-DEPENDENT CLP PROTEASE"/>
    <property type="match status" value="1"/>
</dbReference>
<keyword evidence="4" id="KW-0378">Hydrolase</keyword>
<name>A0ABR8QU27_9BACI</name>
<dbReference type="SUPFAM" id="SSF52540">
    <property type="entry name" value="P-loop containing nucleoside triphosphate hydrolases"/>
    <property type="match status" value="1"/>
</dbReference>
<organism evidence="4 5">
    <name type="scientific">Cytobacillus stercorigallinarum</name>
    <dbReference type="NCBI Taxonomy" id="2762240"/>
    <lineage>
        <taxon>Bacteria</taxon>
        <taxon>Bacillati</taxon>
        <taxon>Bacillota</taxon>
        <taxon>Bacilli</taxon>
        <taxon>Bacillales</taxon>
        <taxon>Bacillaceae</taxon>
        <taxon>Cytobacillus</taxon>
    </lineage>
</organism>
<accession>A0ABR8QU27</accession>
<dbReference type="InterPro" id="IPR003593">
    <property type="entry name" value="AAA+_ATPase"/>
</dbReference>
<comment type="caution">
    <text evidence="4">The sequence shown here is derived from an EMBL/GenBank/DDBJ whole genome shotgun (WGS) entry which is preliminary data.</text>
</comment>
<dbReference type="InterPro" id="IPR003959">
    <property type="entry name" value="ATPase_AAA_core"/>
</dbReference>
<dbReference type="InterPro" id="IPR001270">
    <property type="entry name" value="ClpA/B"/>
</dbReference>
<dbReference type="PRINTS" id="PR00300">
    <property type="entry name" value="CLPPROTEASEA"/>
</dbReference>
<protein>
    <submittedName>
        <fullName evidence="4">ATP-dependent Clp protease ATP-binding subunit</fullName>
    </submittedName>
</protein>
<reference evidence="4 5" key="1">
    <citation type="submission" date="2020-08" db="EMBL/GenBank/DDBJ databases">
        <title>A Genomic Blueprint of the Chicken Gut Microbiome.</title>
        <authorList>
            <person name="Gilroy R."/>
            <person name="Ravi A."/>
            <person name="Getino M."/>
            <person name="Pursley I."/>
            <person name="Horton D.L."/>
            <person name="Alikhan N.-F."/>
            <person name="Baker D."/>
            <person name="Gharbi K."/>
            <person name="Hall N."/>
            <person name="Watson M."/>
            <person name="Adriaenssens E.M."/>
            <person name="Foster-Nyarko E."/>
            <person name="Jarju S."/>
            <person name="Secka A."/>
            <person name="Antonio M."/>
            <person name="Oren A."/>
            <person name="Chaudhuri R."/>
            <person name="La Ragione R.M."/>
            <person name="Hildebrand F."/>
            <person name="Pallen M.J."/>
        </authorList>
    </citation>
    <scope>NUCLEOTIDE SEQUENCE [LARGE SCALE GENOMIC DNA]</scope>
    <source>
        <strain evidence="4 5">Sa5YUA1</strain>
    </source>
</reference>
<evidence type="ECO:0000256" key="2">
    <source>
        <dbReference type="ARBA" id="ARBA00022840"/>
    </source>
</evidence>
<dbReference type="Pfam" id="PF07724">
    <property type="entry name" value="AAA_2"/>
    <property type="match status" value="1"/>
</dbReference>
<dbReference type="GO" id="GO:0008233">
    <property type="term" value="F:peptidase activity"/>
    <property type="evidence" value="ECO:0007669"/>
    <property type="project" value="UniProtKB-KW"/>
</dbReference>
<dbReference type="SMART" id="SM00382">
    <property type="entry name" value="AAA"/>
    <property type="match status" value="1"/>
</dbReference>
<evidence type="ECO:0000313" key="4">
    <source>
        <dbReference type="EMBL" id="MBD7939047.1"/>
    </source>
</evidence>
<sequence length="382" mass="44259">MENVFIFIGSKKDFNNFLLERNVDDTALKFMDLIRQYNELVRASNVGFLDRAARFTTGYKEEVENCVVRSEDFASVLEHVVTNFSQIISLGHEIMDLYLHNPPKRVIETLKIECDSNIEYRYSEYRKIKKESLREVSSQLDGFVIGQKGAKRKVLSGLYRLSKKDDKKPIVMLFQGPSGVGKTELAKSLSDYLGGDLLRIQFSMMQTNEASNYIFGDKHSKSSFARDLLQRESNIVLIDEFDKVHPSFYNAFYEIFDEGKFNDLNYSVDVKDCIFILTSNFKNEAETIKKLGMPIYSRISSNISFDELNDSEKVEVITRTYEIVISNLDLEEVKIVEELNMKEWFIDHASNYNNIRLLNSRIQEAVYDALTSRLLDQIIVDR</sequence>
<dbReference type="Proteomes" id="UP000657931">
    <property type="component" value="Unassembled WGS sequence"/>
</dbReference>
<dbReference type="GO" id="GO:0005524">
    <property type="term" value="F:ATP binding"/>
    <property type="evidence" value="ECO:0007669"/>
    <property type="project" value="UniProtKB-KW"/>
</dbReference>
<evidence type="ECO:0000313" key="5">
    <source>
        <dbReference type="Proteomes" id="UP000657931"/>
    </source>
</evidence>
<feature type="domain" description="AAA+ ATPase" evidence="3">
    <location>
        <begin position="168"/>
        <end position="309"/>
    </location>
</feature>
<evidence type="ECO:0000256" key="1">
    <source>
        <dbReference type="ARBA" id="ARBA00022741"/>
    </source>
</evidence>
<proteinExistence type="predicted"/>
<keyword evidence="1" id="KW-0547">Nucleotide-binding</keyword>
<gene>
    <name evidence="4" type="ORF">H9655_18575</name>
</gene>